<dbReference type="Gene3D" id="3.40.50.300">
    <property type="entry name" value="P-loop containing nucleotide triphosphate hydrolases"/>
    <property type="match status" value="1"/>
</dbReference>
<evidence type="ECO:0000313" key="4">
    <source>
        <dbReference type="Proteomes" id="UP000245383"/>
    </source>
</evidence>
<protein>
    <recommendedName>
        <fullName evidence="2">Septin-type G domain-containing protein</fullName>
    </recommendedName>
</protein>
<gene>
    <name evidence="3" type="ORF">BB561_005688</name>
</gene>
<evidence type="ECO:0000259" key="2">
    <source>
        <dbReference type="PROSITE" id="PS51719"/>
    </source>
</evidence>
<keyword evidence="1" id="KW-0547">Nucleotide-binding</keyword>
<name>A0A2T9Y8Y2_9FUNG</name>
<dbReference type="PROSITE" id="PS51719">
    <property type="entry name" value="G_SEPTIN"/>
    <property type="match status" value="1"/>
</dbReference>
<dbReference type="InterPro" id="IPR023393">
    <property type="entry name" value="START-like_dom_sf"/>
</dbReference>
<accession>A0A2T9Y8Y2</accession>
<dbReference type="InterPro" id="IPR027417">
    <property type="entry name" value="P-loop_NTPase"/>
</dbReference>
<dbReference type="STRING" id="133385.A0A2T9Y8Y2"/>
<dbReference type="Gene3D" id="3.30.530.20">
    <property type="match status" value="1"/>
</dbReference>
<sequence length="480" mass="54436">MLGSSSKSYASTVINAPLSAVWNKTKDLDFSFWSAVQSCTLEANSPQEVGGCRKVTFKDGTVQTFRVIEISEINNSITYELIDSTPAVSFMSVVSTISLNYVTSNNSCFVSWDTTFSSDGGIEVTQDSYFKKQDALSDLEKSNDIGKSSTLYHLFGIPIPEKLSENSSTYDVKHMRLETSKHCLQEGDATLDLTIIRTAGLWNSPSNQNCWDPILYEIETRYNHHFDLEMNHRLDKETDGRIHCFLYFIKPTGNALNMGDIEMLTRIHKKVNLIPIIAKADTLTPAELSDFKALILSDFEKYKITTYRPSDLVDSKYVSNFDTIYPLAIVSGTQIIEKSCTNFVYGRVYPWGNIEVNNKSYSDFPLLRDIILKVCMLDLKHTTDSILYETFRTNRLLSMGVVQKNLSFTGLDNIDSVSASRLKAIEKEMSSALELQINTKEKVLTQAENELKKRYSEKSSAIQKRRLYLEDCKKKLLSFH</sequence>
<evidence type="ECO:0000313" key="3">
    <source>
        <dbReference type="EMBL" id="PVU88793.1"/>
    </source>
</evidence>
<comment type="similarity">
    <text evidence="1">Belongs to the TRAFAC class TrmE-Era-EngA-EngB-Septin-like GTPase superfamily. Septin GTPase family.</text>
</comment>
<comment type="caution">
    <text evidence="3">The sequence shown here is derived from an EMBL/GenBank/DDBJ whole genome shotgun (WGS) entry which is preliminary data.</text>
</comment>
<dbReference type="SUPFAM" id="SSF55961">
    <property type="entry name" value="Bet v1-like"/>
    <property type="match status" value="1"/>
</dbReference>
<dbReference type="OrthoDB" id="10255646at2759"/>
<evidence type="ECO:0000256" key="1">
    <source>
        <dbReference type="RuleBase" id="RU004560"/>
    </source>
</evidence>
<dbReference type="SUPFAM" id="SSF52540">
    <property type="entry name" value="P-loop containing nucleoside triphosphate hydrolases"/>
    <property type="match status" value="1"/>
</dbReference>
<dbReference type="InterPro" id="IPR030379">
    <property type="entry name" value="G_SEPTIN_dom"/>
</dbReference>
<dbReference type="CDD" id="cd07821">
    <property type="entry name" value="PYR_PYL_RCAR_like"/>
    <property type="match status" value="1"/>
</dbReference>
<proteinExistence type="inferred from homology"/>
<dbReference type="PANTHER" id="PTHR18884">
    <property type="entry name" value="SEPTIN"/>
    <property type="match status" value="1"/>
</dbReference>
<dbReference type="EMBL" id="MBFR01000358">
    <property type="protein sequence ID" value="PVU88793.1"/>
    <property type="molecule type" value="Genomic_DNA"/>
</dbReference>
<dbReference type="GO" id="GO:0005525">
    <property type="term" value="F:GTP binding"/>
    <property type="evidence" value="ECO:0007669"/>
    <property type="project" value="UniProtKB-KW"/>
</dbReference>
<dbReference type="AlphaFoldDB" id="A0A2T9Y8Y2"/>
<feature type="domain" description="Septin-type G" evidence="2">
    <location>
        <begin position="131"/>
        <end position="398"/>
    </location>
</feature>
<dbReference type="Proteomes" id="UP000245383">
    <property type="component" value="Unassembled WGS sequence"/>
</dbReference>
<keyword evidence="1" id="KW-0342">GTP-binding</keyword>
<dbReference type="Pfam" id="PF00735">
    <property type="entry name" value="Septin"/>
    <property type="match status" value="1"/>
</dbReference>
<keyword evidence="4" id="KW-1185">Reference proteome</keyword>
<organism evidence="3 4">
    <name type="scientific">Smittium simulii</name>
    <dbReference type="NCBI Taxonomy" id="133385"/>
    <lineage>
        <taxon>Eukaryota</taxon>
        <taxon>Fungi</taxon>
        <taxon>Fungi incertae sedis</taxon>
        <taxon>Zoopagomycota</taxon>
        <taxon>Kickxellomycotina</taxon>
        <taxon>Harpellomycetes</taxon>
        <taxon>Harpellales</taxon>
        <taxon>Legeriomycetaceae</taxon>
        <taxon>Smittium</taxon>
    </lineage>
</organism>
<reference evidence="3 4" key="1">
    <citation type="journal article" date="2018" name="MBio">
        <title>Comparative Genomics Reveals the Core Gene Toolbox for the Fungus-Insect Symbiosis.</title>
        <authorList>
            <person name="Wang Y."/>
            <person name="Stata M."/>
            <person name="Wang W."/>
            <person name="Stajich J.E."/>
            <person name="White M.M."/>
            <person name="Moncalvo J.M."/>
        </authorList>
    </citation>
    <scope>NUCLEOTIDE SEQUENCE [LARGE SCALE GENOMIC DNA]</scope>
    <source>
        <strain evidence="3 4">SWE-8-4</strain>
    </source>
</reference>